<accession>A0A6C0H5L4</accession>
<reference evidence="1" key="1">
    <citation type="journal article" date="2020" name="Nature">
        <title>Giant virus diversity and host interactions through global metagenomics.</title>
        <authorList>
            <person name="Schulz F."/>
            <person name="Roux S."/>
            <person name="Paez-Espino D."/>
            <person name="Jungbluth S."/>
            <person name="Walsh D.A."/>
            <person name="Denef V.J."/>
            <person name="McMahon K.D."/>
            <person name="Konstantinidis K.T."/>
            <person name="Eloe-Fadrosh E.A."/>
            <person name="Kyrpides N.C."/>
            <person name="Woyke T."/>
        </authorList>
    </citation>
    <scope>NUCLEOTIDE SEQUENCE</scope>
    <source>
        <strain evidence="1">GVMAG-M-3300023179-71</strain>
    </source>
</reference>
<protein>
    <submittedName>
        <fullName evidence="1">Uncharacterized protein</fullName>
    </submittedName>
</protein>
<sequence>MENNRQHIERKDIYNFDTKGLLVINILNNSLLEKKKDVIYEIDKSKYLILNRVNDCCKGRDYYKGEVVSLHKKQFGRYSYVLDNPFNIVGGATDGRIVDYDPDGILSNIINCLSTDIVFKKIHREIKADNKDEFIALLMAIIAPEYFAKHYAKRNCVKRCN</sequence>
<name>A0A6C0H5L4_9ZZZZ</name>
<dbReference type="EMBL" id="MN739883">
    <property type="protein sequence ID" value="QHT75851.1"/>
    <property type="molecule type" value="Genomic_DNA"/>
</dbReference>
<dbReference type="AlphaFoldDB" id="A0A6C0H5L4"/>
<evidence type="ECO:0000313" key="1">
    <source>
        <dbReference type="EMBL" id="QHT75851.1"/>
    </source>
</evidence>
<proteinExistence type="predicted"/>
<organism evidence="1">
    <name type="scientific">viral metagenome</name>
    <dbReference type="NCBI Taxonomy" id="1070528"/>
    <lineage>
        <taxon>unclassified sequences</taxon>
        <taxon>metagenomes</taxon>
        <taxon>organismal metagenomes</taxon>
    </lineage>
</organism>